<dbReference type="OrthoDB" id="7059240at2"/>
<gene>
    <name evidence="1" type="ORF">PTRA_a1275</name>
</gene>
<dbReference type="KEGG" id="ptn:PTRA_a1275"/>
<dbReference type="RefSeq" id="WP_058372990.1">
    <property type="nucleotide sequence ID" value="NZ_CP011034.1"/>
</dbReference>
<dbReference type="AlphaFoldDB" id="A0A0U2WXW7"/>
<dbReference type="EMBL" id="CP011034">
    <property type="protein sequence ID" value="ALS32513.1"/>
    <property type="molecule type" value="Genomic_DNA"/>
</dbReference>
<proteinExistence type="predicted"/>
<name>A0A0U2WXW7_9GAMM</name>
<accession>A0A0U2WXW7</accession>
<dbReference type="PATRIC" id="fig|1315283.4.peg.1107"/>
<dbReference type="Proteomes" id="UP000065261">
    <property type="component" value="Chromosome I"/>
</dbReference>
<protein>
    <submittedName>
        <fullName evidence="1">Uncharacterized protein</fullName>
    </submittedName>
</protein>
<reference evidence="1 2" key="1">
    <citation type="submission" date="2015-03" db="EMBL/GenBank/DDBJ databases">
        <authorList>
            <person name="Murphy D."/>
        </authorList>
    </citation>
    <scope>NUCLEOTIDE SEQUENCE [LARGE SCALE GENOMIC DNA]</scope>
    <source>
        <strain evidence="1 2">KMM 520</strain>
    </source>
</reference>
<evidence type="ECO:0000313" key="1">
    <source>
        <dbReference type="EMBL" id="ALS32513.1"/>
    </source>
</evidence>
<evidence type="ECO:0000313" key="2">
    <source>
        <dbReference type="Proteomes" id="UP000065261"/>
    </source>
</evidence>
<organism evidence="1">
    <name type="scientific">Pseudoalteromonas translucida KMM 520</name>
    <dbReference type="NCBI Taxonomy" id="1315283"/>
    <lineage>
        <taxon>Bacteria</taxon>
        <taxon>Pseudomonadati</taxon>
        <taxon>Pseudomonadota</taxon>
        <taxon>Gammaproteobacteria</taxon>
        <taxon>Alteromonadales</taxon>
        <taxon>Pseudoalteromonadaceae</taxon>
        <taxon>Pseudoalteromonas</taxon>
    </lineage>
</organism>
<sequence length="202" mass="22683">MSEAQGFLDSIQCFDLWLFKADGLLTAALELTKSSNALRQELSSVADTHKGHEERWQNSLHLNGSASLLYGYALETLFKGILLKHKPESIELEMTMNGSGEIGSAKINKLGVQMNKGHDLVVLANEIGLFKLIENPKQAKKTLNYLSECVKWRSRYPAPQESKKNRRLTGEEATDFMVNSIFIHFDPIYLKSLEIAENGIPE</sequence>